<protein>
    <recommendedName>
        <fullName evidence="1">Calcineurin-like phosphoesterase domain-containing protein</fullName>
    </recommendedName>
</protein>
<dbReference type="SUPFAM" id="SSF56300">
    <property type="entry name" value="Metallo-dependent phosphatases"/>
    <property type="match status" value="1"/>
</dbReference>
<dbReference type="EMBL" id="RQHV01000043">
    <property type="protein sequence ID" value="TGN10574.1"/>
    <property type="molecule type" value="Genomic_DNA"/>
</dbReference>
<name>A0A4R9LT18_9LEPT</name>
<sequence>MTNIISIGDIHGRSVWKNINPADFEKIVFLGDYVDSYDLSDEEIIQNLKEIIRFKSANPDKVILLLGNHDLMYLYPKVPNFFMGGYRNSYAKPVQSLLQDSVSLFQIAYQYGNFLWTHAGVNRGWYESNQKIIEEIQKENNIPNFGADVLSVMWEKGFINELASIGPIRGGRERFGGIFWSDYMENLDSESGAFLAGFHQIVGHSRLPDIETLRSLDGKSSVTHIDCLDRRTKFYQIEI</sequence>
<evidence type="ECO:0000313" key="2">
    <source>
        <dbReference type="EMBL" id="TGN10574.1"/>
    </source>
</evidence>
<reference evidence="2" key="1">
    <citation type="journal article" date="2019" name="PLoS Negl. Trop. Dis.">
        <title>Revisiting the worldwide diversity of Leptospira species in the environment.</title>
        <authorList>
            <person name="Vincent A.T."/>
            <person name="Schiettekatte O."/>
            <person name="Bourhy P."/>
            <person name="Veyrier F.J."/>
            <person name="Picardeau M."/>
        </authorList>
    </citation>
    <scope>NUCLEOTIDE SEQUENCE [LARGE SCALE GENOMIC DNA]</scope>
    <source>
        <strain evidence="2">201400974</strain>
    </source>
</reference>
<organism evidence="2 3">
    <name type="scientific">Leptospira ilyithenensis</name>
    <dbReference type="NCBI Taxonomy" id="2484901"/>
    <lineage>
        <taxon>Bacteria</taxon>
        <taxon>Pseudomonadati</taxon>
        <taxon>Spirochaetota</taxon>
        <taxon>Spirochaetia</taxon>
        <taxon>Leptospirales</taxon>
        <taxon>Leptospiraceae</taxon>
        <taxon>Leptospira</taxon>
    </lineage>
</organism>
<feature type="domain" description="Calcineurin-like phosphoesterase" evidence="1">
    <location>
        <begin position="4"/>
        <end position="129"/>
    </location>
</feature>
<dbReference type="Pfam" id="PF00149">
    <property type="entry name" value="Metallophos"/>
    <property type="match status" value="1"/>
</dbReference>
<dbReference type="RefSeq" id="WP_135764206.1">
    <property type="nucleotide sequence ID" value="NZ_RQHV01000043.1"/>
</dbReference>
<dbReference type="Proteomes" id="UP000298264">
    <property type="component" value="Unassembled WGS sequence"/>
</dbReference>
<dbReference type="AlphaFoldDB" id="A0A4R9LT18"/>
<accession>A0A4R9LT18</accession>
<dbReference type="GO" id="GO:0016787">
    <property type="term" value="F:hydrolase activity"/>
    <property type="evidence" value="ECO:0007669"/>
    <property type="project" value="InterPro"/>
</dbReference>
<evidence type="ECO:0000313" key="3">
    <source>
        <dbReference type="Proteomes" id="UP000298264"/>
    </source>
</evidence>
<dbReference type="OrthoDB" id="9808081at2"/>
<proteinExistence type="predicted"/>
<gene>
    <name evidence="2" type="ORF">EHS11_09825</name>
</gene>
<dbReference type="InterPro" id="IPR029052">
    <property type="entry name" value="Metallo-depent_PP-like"/>
</dbReference>
<dbReference type="Gene3D" id="3.60.21.10">
    <property type="match status" value="1"/>
</dbReference>
<comment type="caution">
    <text evidence="2">The sequence shown here is derived from an EMBL/GenBank/DDBJ whole genome shotgun (WGS) entry which is preliminary data.</text>
</comment>
<keyword evidence="3" id="KW-1185">Reference proteome</keyword>
<dbReference type="InterPro" id="IPR004843">
    <property type="entry name" value="Calcineurin-like_PHP"/>
</dbReference>
<evidence type="ECO:0000259" key="1">
    <source>
        <dbReference type="Pfam" id="PF00149"/>
    </source>
</evidence>